<sequence>MRDVRKEEIDILKIIFRANLSVDENALRVTTVFGMLRFVFDSGYPDVSPVLDVEYENGKSSEQVINYLNERSSIHTGKPMIYPLVMDFLQYHERSREQNTKDIGYSVETSYEVVDKTDMRVTEEEFYEWVNSNKPAPVLETGISGKEFFLRVKGNYQEDDA</sequence>
<proteinExistence type="predicted"/>
<evidence type="ECO:0008006" key="3">
    <source>
        <dbReference type="Google" id="ProtNLM"/>
    </source>
</evidence>
<dbReference type="InParanoid" id="L2GWG5"/>
<dbReference type="Gene3D" id="3.10.110.10">
    <property type="entry name" value="Ubiquitin Conjugating Enzyme"/>
    <property type="match status" value="1"/>
</dbReference>
<evidence type="ECO:0000313" key="1">
    <source>
        <dbReference type="EMBL" id="ELA47643.1"/>
    </source>
</evidence>
<keyword evidence="2" id="KW-1185">Reference proteome</keyword>
<dbReference type="VEuPathDB" id="MicrosporidiaDB:VCUG_00844"/>
<dbReference type="RefSeq" id="XP_008073864.1">
    <property type="nucleotide sequence ID" value="XM_008075673.1"/>
</dbReference>
<dbReference type="GeneID" id="19878727"/>
<evidence type="ECO:0000313" key="2">
    <source>
        <dbReference type="Proteomes" id="UP000011081"/>
    </source>
</evidence>
<dbReference type="OrthoDB" id="2190737at2759"/>
<dbReference type="SUPFAM" id="SSF54495">
    <property type="entry name" value="UBC-like"/>
    <property type="match status" value="1"/>
</dbReference>
<name>L2GWG5_VAVCU</name>
<gene>
    <name evidence="1" type="ORF">VCUG_00844</name>
</gene>
<dbReference type="OMA" id="LQYHERS"/>
<protein>
    <recommendedName>
        <fullName evidence="3">RWD domain-containing protein</fullName>
    </recommendedName>
</protein>
<dbReference type="Proteomes" id="UP000011081">
    <property type="component" value="Unassembled WGS sequence"/>
</dbReference>
<reference evidence="2" key="1">
    <citation type="submission" date="2011-03" db="EMBL/GenBank/DDBJ databases">
        <title>The genome sequence of Vavraia culicis strain floridensis.</title>
        <authorList>
            <consortium name="The Broad Institute Genome Sequencing Platform"/>
            <person name="Cuomo C."/>
            <person name="Becnel J."/>
            <person name="Sanscrainte N."/>
            <person name="Young S.K."/>
            <person name="Zeng Q."/>
            <person name="Gargeya S."/>
            <person name="Fitzgerald M."/>
            <person name="Haas B."/>
            <person name="Abouelleil A."/>
            <person name="Alvarado L."/>
            <person name="Arachchi H.M."/>
            <person name="Berlin A."/>
            <person name="Chapman S.B."/>
            <person name="Gearin G."/>
            <person name="Goldberg J."/>
            <person name="Griggs A."/>
            <person name="Gujja S."/>
            <person name="Hansen M."/>
            <person name="Heiman D."/>
            <person name="Howarth C."/>
            <person name="Larimer J."/>
            <person name="Lui A."/>
            <person name="MacDonald P.J.P."/>
            <person name="McCowen C."/>
            <person name="Montmayeur A."/>
            <person name="Murphy C."/>
            <person name="Neiman D."/>
            <person name="Pearson M."/>
            <person name="Priest M."/>
            <person name="Roberts A."/>
            <person name="Saif S."/>
            <person name="Shea T."/>
            <person name="Sisk P."/>
            <person name="Stolte C."/>
            <person name="Sykes S."/>
            <person name="Wortman J."/>
            <person name="Nusbaum C."/>
            <person name="Birren B."/>
        </authorList>
    </citation>
    <scope>NUCLEOTIDE SEQUENCE [LARGE SCALE GENOMIC DNA]</scope>
    <source>
        <strain evidence="2">floridensis</strain>
    </source>
</reference>
<accession>L2GWG5</accession>
<dbReference type="EMBL" id="GL877414">
    <property type="protein sequence ID" value="ELA47643.1"/>
    <property type="molecule type" value="Genomic_DNA"/>
</dbReference>
<dbReference type="HOGENOM" id="CLU_1644904_0_0_1"/>
<dbReference type="InterPro" id="IPR016135">
    <property type="entry name" value="UBQ-conjugating_enzyme/RWD"/>
</dbReference>
<dbReference type="AlphaFoldDB" id="L2GWG5"/>
<organism evidence="1 2">
    <name type="scientific">Vavraia culicis (isolate floridensis)</name>
    <name type="common">Microsporidian parasite</name>
    <dbReference type="NCBI Taxonomy" id="948595"/>
    <lineage>
        <taxon>Eukaryota</taxon>
        <taxon>Fungi</taxon>
        <taxon>Fungi incertae sedis</taxon>
        <taxon>Microsporidia</taxon>
        <taxon>Pleistophoridae</taxon>
        <taxon>Vavraia</taxon>
    </lineage>
</organism>